<accession>F8DBG0</accession>
<evidence type="ECO:0000259" key="2">
    <source>
        <dbReference type="Pfam" id="PF00171"/>
    </source>
</evidence>
<sequence>MGTDVSHVDSDAETSATVGACLERARAAMDEISHYDQAQVDELVQAIGWAIYEEDRAREISEVAVRDTGFGNVEDKITKKRRKTAGTLDDLLGAPSVGVIERDEETGITEIAKPVGVVGAVVPSTNPGTTPANLAMMAVKGRNAIVVSPSPAGRSTCELVVDYIRDELEKVGAPRDLVQMLPAPVEKEKTYELMDRCDLLQVTGSASNVRRGERSGTPNYCVGEGNAVSIVDATADLEATADRIAKSKTFDYATSCSSDNAAVIVESVYDDAVAALEAQGGYLCDDDERERLEETMFPDGHGSLSGEVTAQPPDEIAAAADLPPDAHEADFFMVEGQGIGAEYPLSGEKLSVVLTLYEAADFDAALETTSDILAFEGSGHSCGLHTTNDDHVDRIGHEIDVARLLINQPQCYGNGGSFDNGLNFTLSMGAGTWGGNQTDENIDYTHFLNTTTVAETVEPDEPSEDDLFGSYHEKYGR</sequence>
<feature type="region of interest" description="Disordered" evidence="1">
    <location>
        <begin position="456"/>
        <end position="477"/>
    </location>
</feature>
<dbReference type="Proteomes" id="UP000006794">
    <property type="component" value="Chromosome"/>
</dbReference>
<evidence type="ECO:0000256" key="1">
    <source>
        <dbReference type="SAM" id="MobiDB-lite"/>
    </source>
</evidence>
<dbReference type="InterPro" id="IPR016163">
    <property type="entry name" value="Ald_DH_C"/>
</dbReference>
<dbReference type="Gene3D" id="3.40.605.10">
    <property type="entry name" value="Aldehyde Dehydrogenase, Chain A, domain 1"/>
    <property type="match status" value="1"/>
</dbReference>
<keyword evidence="3" id="KW-0560">Oxidoreductase</keyword>
<keyword evidence="4" id="KW-1185">Reference proteome</keyword>
<proteinExistence type="predicted"/>
<dbReference type="HOGENOM" id="CLU_028794_3_0_2"/>
<dbReference type="Pfam" id="PF00171">
    <property type="entry name" value="Aldedh"/>
    <property type="match status" value="1"/>
</dbReference>
<dbReference type="InterPro" id="IPR015590">
    <property type="entry name" value="Aldehyde_DH_dom"/>
</dbReference>
<dbReference type="EC" id="1.2.1.10" evidence="3"/>
<evidence type="ECO:0000313" key="4">
    <source>
        <dbReference type="Proteomes" id="UP000006794"/>
    </source>
</evidence>
<dbReference type="STRING" id="797210.Halxa_2456"/>
<organism evidence="3 4">
    <name type="scientific">Halopiger xanaduensis (strain DSM 18323 / JCM 14033 / SH-6)</name>
    <dbReference type="NCBI Taxonomy" id="797210"/>
    <lineage>
        <taxon>Archaea</taxon>
        <taxon>Methanobacteriati</taxon>
        <taxon>Methanobacteriota</taxon>
        <taxon>Stenosarchaea group</taxon>
        <taxon>Halobacteria</taxon>
        <taxon>Halobacteriales</taxon>
        <taxon>Natrialbaceae</taxon>
        <taxon>Halopiger</taxon>
    </lineage>
</organism>
<dbReference type="OrthoDB" id="275498at2157"/>
<gene>
    <name evidence="3" type="ordered locus">Halxa_2456</name>
</gene>
<dbReference type="SUPFAM" id="SSF53720">
    <property type="entry name" value="ALDH-like"/>
    <property type="match status" value="1"/>
</dbReference>
<feature type="domain" description="Aldehyde dehydrogenase" evidence="2">
    <location>
        <begin position="12"/>
        <end position="278"/>
    </location>
</feature>
<dbReference type="EMBL" id="CP002839">
    <property type="protein sequence ID" value="AEH37075.1"/>
    <property type="molecule type" value="Genomic_DNA"/>
</dbReference>
<dbReference type="InterPro" id="IPR016161">
    <property type="entry name" value="Ald_DH/histidinol_DH"/>
</dbReference>
<name>F8DBG0_HALXS</name>
<dbReference type="InterPro" id="IPR016162">
    <property type="entry name" value="Ald_DH_N"/>
</dbReference>
<dbReference type="NCBIfam" id="NF047625">
    <property type="entry name" value="AcylSulfactDhSauS"/>
    <property type="match status" value="1"/>
</dbReference>
<dbReference type="GeneID" id="10797412"/>
<reference evidence="3 4" key="1">
    <citation type="journal article" date="2012" name="Stand. Genomic Sci.">
        <title>Complete genome sequence of Halopiger xanaduensis type strain (SH-6(T)).</title>
        <authorList>
            <person name="Anderson I."/>
            <person name="Tindall B.J."/>
            <person name="Rohde M."/>
            <person name="Lucas S."/>
            <person name="Han J."/>
            <person name="Lapidus A."/>
            <person name="Cheng J.F."/>
            <person name="Goodwin L."/>
            <person name="Pitluck S."/>
            <person name="Peters L."/>
            <person name="Pati A."/>
            <person name="Mikhailova N."/>
            <person name="Pagani I."/>
            <person name="Teshima H."/>
            <person name="Han C."/>
            <person name="Tapia R."/>
            <person name="Land M."/>
            <person name="Woyke T."/>
            <person name="Klenk H.P."/>
            <person name="Kyrpides N."/>
            <person name="Ivanova N."/>
        </authorList>
    </citation>
    <scope>NUCLEOTIDE SEQUENCE [LARGE SCALE GENOMIC DNA]</scope>
    <source>
        <strain evidence="4">DSM 18323 / JCM 14033 / SH-6</strain>
    </source>
</reference>
<dbReference type="KEGG" id="hxa:Halxa_2456"/>
<dbReference type="AlphaFoldDB" id="F8DBG0"/>
<dbReference type="GO" id="GO:0008774">
    <property type="term" value="F:acetaldehyde dehydrogenase (acetylating) activity"/>
    <property type="evidence" value="ECO:0007669"/>
    <property type="project" value="UniProtKB-EC"/>
</dbReference>
<dbReference type="eggNOG" id="arCOG01252">
    <property type="taxonomic scope" value="Archaea"/>
</dbReference>
<protein>
    <submittedName>
        <fullName evidence="3">Acetaldehyde dehydrogenase (Acetylating)</fullName>
        <ecNumber evidence="3">1.2.1.10</ecNumber>
    </submittedName>
</protein>
<feature type="compositionally biased region" description="Acidic residues" evidence="1">
    <location>
        <begin position="457"/>
        <end position="467"/>
    </location>
</feature>
<dbReference type="PANTHER" id="PTHR11699">
    <property type="entry name" value="ALDEHYDE DEHYDROGENASE-RELATED"/>
    <property type="match status" value="1"/>
</dbReference>
<evidence type="ECO:0000313" key="3">
    <source>
        <dbReference type="EMBL" id="AEH37075.1"/>
    </source>
</evidence>
<dbReference type="RefSeq" id="WP_013879966.1">
    <property type="nucleotide sequence ID" value="NC_015666.1"/>
</dbReference>
<dbReference type="Gene3D" id="3.40.309.10">
    <property type="entry name" value="Aldehyde Dehydrogenase, Chain A, domain 2"/>
    <property type="match status" value="1"/>
</dbReference>